<keyword evidence="2" id="KW-1185">Reference proteome</keyword>
<reference evidence="1" key="1">
    <citation type="submission" date="2024-02" db="EMBL/GenBank/DDBJ databases">
        <title>Metagenome Assembled Genome of Zalaria obscura JY119.</title>
        <authorList>
            <person name="Vighnesh L."/>
            <person name="Jagadeeshwari U."/>
            <person name="Venkata Ramana C."/>
            <person name="Sasikala C."/>
        </authorList>
    </citation>
    <scope>NUCLEOTIDE SEQUENCE</scope>
    <source>
        <strain evidence="1">JY119</strain>
    </source>
</reference>
<gene>
    <name evidence="1" type="primary">SNF4</name>
    <name evidence="1" type="ORF">M8818_000587</name>
</gene>
<name>A0ACC3SPE7_9PEZI</name>
<proteinExistence type="predicted"/>
<evidence type="ECO:0000313" key="2">
    <source>
        <dbReference type="Proteomes" id="UP001320706"/>
    </source>
</evidence>
<protein>
    <submittedName>
        <fullName evidence="1">AMP-activated serine/threonine-protein kinase regulatory subunit</fullName>
    </submittedName>
</protein>
<evidence type="ECO:0000313" key="1">
    <source>
        <dbReference type="EMBL" id="KAK8220171.1"/>
    </source>
</evidence>
<dbReference type="Proteomes" id="UP001320706">
    <property type="component" value="Unassembled WGS sequence"/>
</dbReference>
<dbReference type="EMBL" id="JAMKPW020000002">
    <property type="protein sequence ID" value="KAK8220171.1"/>
    <property type="molecule type" value="Genomic_DNA"/>
</dbReference>
<sequence length="387" mass="43050">MSDAAGAAPAATHETDLSKASLSPEPSSTGSGHEAAPSFVAPSHYLRPHGHSRPVTPNKPMSPLDQEQIEGLRAIRAFLKVRTSYDVLPLSFRLIVFDTALLVKKSLNILIQNGIVSAPLWDSKTSTFAGLLTTSDYINVIQYYWQNPDKLPQVDQFRLNSLRDIEKAIGVAPIETVSIHPLRPLYEACRRMVESRARRIPLVDVDDETQRHMVVSVVTQYRILKFVAVNVKETQMLRKPLREMNVGTYHGLGTARMDTPVMDVIHMLVDKSISSVPILDSDGSVINVFEAVDVIALIKGGVYDDLNLSVGDALLKRQDDFAGIYTCTMNDRLDTIFDTIRKSRVHRFVVIDERSQLKGVLTLSDILEYILLEGLAEGEDAWDTPSQ</sequence>
<accession>A0ACC3SPE7</accession>
<organism evidence="1 2">
    <name type="scientific">Zalaria obscura</name>
    <dbReference type="NCBI Taxonomy" id="2024903"/>
    <lineage>
        <taxon>Eukaryota</taxon>
        <taxon>Fungi</taxon>
        <taxon>Dikarya</taxon>
        <taxon>Ascomycota</taxon>
        <taxon>Pezizomycotina</taxon>
        <taxon>Dothideomycetes</taxon>
        <taxon>Dothideomycetidae</taxon>
        <taxon>Dothideales</taxon>
        <taxon>Zalariaceae</taxon>
        <taxon>Zalaria</taxon>
    </lineage>
</organism>
<comment type="caution">
    <text evidence="1">The sequence shown here is derived from an EMBL/GenBank/DDBJ whole genome shotgun (WGS) entry which is preliminary data.</text>
</comment>